<dbReference type="PANTHER" id="PTHR18444">
    <property type="entry name" value="UPF0538 FAMILY MEMBER"/>
    <property type="match status" value="1"/>
</dbReference>
<comment type="similarity">
    <text evidence="1">Belongs to the UPF0538 family.</text>
</comment>
<name>H8WYK1_CANO9</name>
<dbReference type="GeneID" id="14537738"/>
<evidence type="ECO:0000256" key="1">
    <source>
        <dbReference type="ARBA" id="ARBA00007176"/>
    </source>
</evidence>
<proteinExistence type="inferred from homology"/>
<dbReference type="KEGG" id="cot:CORT_0A09320"/>
<dbReference type="PANTHER" id="PTHR18444:SF9">
    <property type="entry name" value="UPF0538 PROTEIN C2ORF76"/>
    <property type="match status" value="1"/>
</dbReference>
<evidence type="ECO:0000313" key="3">
    <source>
        <dbReference type="Proteomes" id="UP000005018"/>
    </source>
</evidence>
<dbReference type="Proteomes" id="UP000005018">
    <property type="component" value="Chromosome 1"/>
</dbReference>
<dbReference type="eggNOG" id="KOG4147">
    <property type="taxonomic scope" value="Eukaryota"/>
</dbReference>
<evidence type="ECO:0000313" key="2">
    <source>
        <dbReference type="EMBL" id="CCG21316.1"/>
    </source>
</evidence>
<dbReference type="RefSeq" id="XP_003866755.1">
    <property type="nucleotide sequence ID" value="XM_003866707.1"/>
</dbReference>
<dbReference type="Pfam" id="PF10209">
    <property type="entry name" value="DUF2340"/>
    <property type="match status" value="1"/>
</dbReference>
<dbReference type="OrthoDB" id="937at2759"/>
<dbReference type="InterPro" id="IPR018794">
    <property type="entry name" value="UPF0538"/>
</dbReference>
<accession>H8WYK1</accession>
<dbReference type="EMBL" id="HE681719">
    <property type="protein sequence ID" value="CCG21316.1"/>
    <property type="molecule type" value="Genomic_DNA"/>
</dbReference>
<dbReference type="HOGENOM" id="CLU_117792_0_0_1"/>
<organism evidence="2 3">
    <name type="scientific">Candida orthopsilosis (strain 90-125)</name>
    <name type="common">Yeast</name>
    <dbReference type="NCBI Taxonomy" id="1136231"/>
    <lineage>
        <taxon>Eukaryota</taxon>
        <taxon>Fungi</taxon>
        <taxon>Dikarya</taxon>
        <taxon>Ascomycota</taxon>
        <taxon>Saccharomycotina</taxon>
        <taxon>Pichiomycetes</taxon>
        <taxon>Debaryomycetaceae</taxon>
        <taxon>Candida/Lodderomyces clade</taxon>
        <taxon>Candida</taxon>
    </lineage>
</organism>
<keyword evidence="3" id="KW-1185">Reference proteome</keyword>
<sequence length="151" mass="17515">MAPLKSSTMSDSEPLTSNVRPATDALITIRIIKSFPYRNVKNLIIKDINLKSITPKVLFEQVLHQINTTGSLRPYRNIQYDSLKIYTKAHGSKSMNLVINFENDEEWVILKKGVPIEEKSLWDLGIQNETEISIFNWDGYVEYKKNPEEKW</sequence>
<gene>
    <name evidence="2" type="ORF">CORT_0A09320</name>
</gene>
<reference evidence="2 3" key="1">
    <citation type="journal article" date="2012" name="PLoS ONE">
        <title>Sequence and analysis of the genome of the pathogenic yeast Candida orthopsilosis.</title>
        <authorList>
            <person name="Riccombeni A."/>
            <person name="Vidanes G."/>
            <person name="Proux-Wera E."/>
            <person name="Wolfe K.H."/>
            <person name="Butler G."/>
        </authorList>
    </citation>
    <scope>NUCLEOTIDE SEQUENCE [LARGE SCALE GENOMIC DNA]</scope>
    <source>
        <strain evidence="2 3">Co 90-125</strain>
    </source>
</reference>
<dbReference type="AlphaFoldDB" id="H8WYK1"/>
<protein>
    <submittedName>
        <fullName evidence="2">Aim29 protein</fullName>
    </submittedName>
</protein>